<reference evidence="2" key="1">
    <citation type="journal article" date="2021" name="PeerJ">
        <title>Extensive microbial diversity within the chicken gut microbiome revealed by metagenomics and culture.</title>
        <authorList>
            <person name="Gilroy R."/>
            <person name="Ravi A."/>
            <person name="Getino M."/>
            <person name="Pursley I."/>
            <person name="Horton D.L."/>
            <person name="Alikhan N.F."/>
            <person name="Baker D."/>
            <person name="Gharbi K."/>
            <person name="Hall N."/>
            <person name="Watson M."/>
            <person name="Adriaenssens E.M."/>
            <person name="Foster-Nyarko E."/>
            <person name="Jarju S."/>
            <person name="Secka A."/>
            <person name="Antonio M."/>
            <person name="Oren A."/>
            <person name="Chaudhuri R.R."/>
            <person name="La Ragione R."/>
            <person name="Hildebrand F."/>
            <person name="Pallen M.J."/>
        </authorList>
    </citation>
    <scope>NUCLEOTIDE SEQUENCE</scope>
    <source>
        <strain evidence="2">ChiHjej13B12-14962</strain>
    </source>
</reference>
<sequence>MPANHKKPHSEIPEEELAEQLATDEHDDEQPILPKTPKPATVSEADWVDQHIAIPMDDDDNEQS</sequence>
<dbReference type="Proteomes" id="UP000703315">
    <property type="component" value="Unassembled WGS sequence"/>
</dbReference>
<evidence type="ECO:0000313" key="3">
    <source>
        <dbReference type="Proteomes" id="UP000703315"/>
    </source>
</evidence>
<evidence type="ECO:0000256" key="1">
    <source>
        <dbReference type="SAM" id="MobiDB-lite"/>
    </source>
</evidence>
<reference evidence="2" key="2">
    <citation type="submission" date="2021-09" db="EMBL/GenBank/DDBJ databases">
        <authorList>
            <person name="Gilroy R."/>
        </authorList>
    </citation>
    <scope>NUCLEOTIDE SEQUENCE</scope>
    <source>
        <strain evidence="2">ChiHjej13B12-14962</strain>
    </source>
</reference>
<name>A0A921FP41_9MICC</name>
<dbReference type="RefSeq" id="WP_303906645.1">
    <property type="nucleotide sequence ID" value="NZ_DYXC01000110.1"/>
</dbReference>
<dbReference type="AlphaFoldDB" id="A0A921FP41"/>
<comment type="caution">
    <text evidence="2">The sequence shown here is derived from an EMBL/GenBank/DDBJ whole genome shotgun (WGS) entry which is preliminary data.</text>
</comment>
<feature type="region of interest" description="Disordered" evidence="1">
    <location>
        <begin position="21"/>
        <end position="45"/>
    </location>
</feature>
<evidence type="ECO:0000313" key="2">
    <source>
        <dbReference type="EMBL" id="HJF15121.1"/>
    </source>
</evidence>
<protein>
    <submittedName>
        <fullName evidence="2">Uncharacterized protein</fullName>
    </submittedName>
</protein>
<gene>
    <name evidence="2" type="ORF">K8V32_10020</name>
</gene>
<organism evidence="2 3">
    <name type="scientific">Enteractinococcus helveticum</name>
    <dbReference type="NCBI Taxonomy" id="1837282"/>
    <lineage>
        <taxon>Bacteria</taxon>
        <taxon>Bacillati</taxon>
        <taxon>Actinomycetota</taxon>
        <taxon>Actinomycetes</taxon>
        <taxon>Micrococcales</taxon>
        <taxon>Micrococcaceae</taxon>
    </lineage>
</organism>
<dbReference type="EMBL" id="DYXC01000110">
    <property type="protein sequence ID" value="HJF15121.1"/>
    <property type="molecule type" value="Genomic_DNA"/>
</dbReference>
<proteinExistence type="predicted"/>
<accession>A0A921FP41</accession>